<dbReference type="InterPro" id="IPR008979">
    <property type="entry name" value="Galactose-bd-like_sf"/>
</dbReference>
<protein>
    <recommendedName>
        <fullName evidence="4">Fucolectin tachylectin-4 pentraxin-1 domain-containing protein</fullName>
    </recommendedName>
</protein>
<feature type="region of interest" description="Disordered" evidence="1">
    <location>
        <begin position="905"/>
        <end position="941"/>
    </location>
</feature>
<reference evidence="2" key="1">
    <citation type="submission" date="2020-04" db="EMBL/GenBank/DDBJ databases">
        <title>Hybrid Assembly of Korean Phytophthora infestans isolates.</title>
        <authorList>
            <person name="Prokchorchik M."/>
            <person name="Lee Y."/>
            <person name="Seo J."/>
            <person name="Cho J.-H."/>
            <person name="Park Y.-E."/>
            <person name="Jang D.-C."/>
            <person name="Im J.-S."/>
            <person name="Choi J.-G."/>
            <person name="Park H.-J."/>
            <person name="Lee G.-B."/>
            <person name="Lee Y.-G."/>
            <person name="Hong S.-Y."/>
            <person name="Cho K."/>
            <person name="Sohn K.H."/>
        </authorList>
    </citation>
    <scope>NUCLEOTIDE SEQUENCE</scope>
    <source>
        <strain evidence="2">KR_1_A1</strain>
    </source>
</reference>
<keyword evidence="3" id="KW-1185">Reference proteome</keyword>
<evidence type="ECO:0000313" key="2">
    <source>
        <dbReference type="EMBL" id="KAF4038164.1"/>
    </source>
</evidence>
<feature type="compositionally biased region" description="Low complexity" evidence="1">
    <location>
        <begin position="493"/>
        <end position="504"/>
    </location>
</feature>
<feature type="compositionally biased region" description="Polar residues" evidence="1">
    <location>
        <begin position="505"/>
        <end position="516"/>
    </location>
</feature>
<dbReference type="Gene3D" id="2.60.120.260">
    <property type="entry name" value="Galactose-binding domain-like"/>
    <property type="match status" value="1"/>
</dbReference>
<dbReference type="SUPFAM" id="SSF49785">
    <property type="entry name" value="Galactose-binding domain-like"/>
    <property type="match status" value="1"/>
</dbReference>
<sequence>MVTSRWMHARVWCGALPSYHLLPQDEAELEKRISKVYFNSFRFADLRIQIRLKLKELPQPPLSANPAVYWNVLELFEEYLPLLLSIQRYHVARHPNSSPSPFLLSIYPPLFYGLGELDLFTDGLVGKQQQIQFSIAVELVLVLCSLGQLHALHAETQIVQGGETLTTTSWPRLQHAELSWQSAESFYRWAASYSKQNRDHFDSNDSQSGSNWKFFQVVAITAASLARMCSSHRLSTHLSGLALTDIRPEQLFRIGSVFARRALTLIREMKSKQLGRIDNRFSQQVKWCLSAYEVRWMTIHNQCELEVYRLDANPEIAIYYCEHLLKLRMPPISSISSQQQEVSFTQFAHEIQLKHQIHLTEALDEKKRLLGGCRSRFGTMGSFAAVGKCLDAKLLSIQEMGPVFNQEQRFIDTIVEEEESNYVSPFLVEVIATNVDQAILRAKFDAPASDLLNEYGNKASNKPLERGTKPTTNSSMERRMVTAETGIKTKSLTRAKSATTASTAEQMKTHPSSATPQGCGWVTMSYGSKLLHFEKAMDPPAAGNQRDIDLALCRHLDYTTRRSRPRPSSSPSYLPSRKTTKPLDRSESSSADHSKMWRAPCALCERRFTRSSLSGVVVMKRVCDIRRRWGVLQNSNKINNPSVLYGTANVCLQCQEILAQDENRQVIKTPEDKTIGFDDSNKEDKDAEITRMIHDSIFYRWHQQPPVRSITDSSLADIAINKRVRQSSTICSMKAQNALDPDTNRSAHTKEEFQPWWEIDLANYVEVHSVNVYVRDEVSHLYAAARGNPSRRTTRSYPLHICISMKSGVGRNCDDIVAGSVSSLCVPDNIGPLIEFIAPQKSRGRFVRVQCQGRAILHIERVNVYVANSPLTDPVKRRQHFRQKLQRAAFCASVLATTAAPITGSNGVVTTAGPSPKPASDHGNSRRRSSQTVGKTQREPPLAATLFFDPKRAEKKRISKLYAKFKGLLDARAKYIAPDRTSDENVTEGGGQQVIASG</sequence>
<feature type="compositionally biased region" description="Basic and acidic residues" evidence="1">
    <location>
        <begin position="581"/>
        <end position="591"/>
    </location>
</feature>
<comment type="caution">
    <text evidence="2">The sequence shown here is derived from an EMBL/GenBank/DDBJ whole genome shotgun (WGS) entry which is preliminary data.</text>
</comment>
<dbReference type="EMBL" id="WSZM01000212">
    <property type="protein sequence ID" value="KAF4038164.1"/>
    <property type="molecule type" value="Genomic_DNA"/>
</dbReference>
<proteinExistence type="predicted"/>
<accession>A0A833W1B6</accession>
<gene>
    <name evidence="2" type="ORF">GN244_ATG09723</name>
</gene>
<evidence type="ECO:0008006" key="4">
    <source>
        <dbReference type="Google" id="ProtNLM"/>
    </source>
</evidence>
<organism evidence="2 3">
    <name type="scientific">Phytophthora infestans</name>
    <name type="common">Potato late blight agent</name>
    <name type="synonym">Botrytis infestans</name>
    <dbReference type="NCBI Taxonomy" id="4787"/>
    <lineage>
        <taxon>Eukaryota</taxon>
        <taxon>Sar</taxon>
        <taxon>Stramenopiles</taxon>
        <taxon>Oomycota</taxon>
        <taxon>Peronosporomycetes</taxon>
        <taxon>Peronosporales</taxon>
        <taxon>Peronosporaceae</taxon>
        <taxon>Phytophthora</taxon>
    </lineage>
</organism>
<evidence type="ECO:0000256" key="1">
    <source>
        <dbReference type="SAM" id="MobiDB-lite"/>
    </source>
</evidence>
<feature type="compositionally biased region" description="Low complexity" evidence="1">
    <location>
        <begin position="566"/>
        <end position="577"/>
    </location>
</feature>
<feature type="region of interest" description="Disordered" evidence="1">
    <location>
        <begin position="493"/>
        <end position="516"/>
    </location>
</feature>
<feature type="region of interest" description="Disordered" evidence="1">
    <location>
        <begin position="559"/>
        <end position="591"/>
    </location>
</feature>
<name>A0A833W1B6_PHYIN</name>
<feature type="region of interest" description="Disordered" evidence="1">
    <location>
        <begin position="978"/>
        <end position="998"/>
    </location>
</feature>
<feature type="region of interest" description="Disordered" evidence="1">
    <location>
        <begin position="456"/>
        <end position="478"/>
    </location>
</feature>
<dbReference type="AlphaFoldDB" id="A0A833W1B6"/>
<evidence type="ECO:0000313" key="3">
    <source>
        <dbReference type="Proteomes" id="UP000602510"/>
    </source>
</evidence>
<dbReference type="Proteomes" id="UP000602510">
    <property type="component" value="Unassembled WGS sequence"/>
</dbReference>